<evidence type="ECO:0000313" key="1">
    <source>
        <dbReference type="EMBL" id="AHY25334.1"/>
    </source>
</evidence>
<dbReference type="KEGG" id="vg:19484971"/>
<evidence type="ECO:0000313" key="2">
    <source>
        <dbReference type="Proteomes" id="UP000024445"/>
    </source>
</evidence>
<dbReference type="Proteomes" id="UP000024445">
    <property type="component" value="Segment"/>
</dbReference>
<dbReference type="RefSeq" id="YP_009030134.1">
    <property type="nucleotide sequence ID" value="NC_024121.1"/>
</dbReference>
<protein>
    <submittedName>
        <fullName evidence="1">Uncharacterized protein</fullName>
    </submittedName>
</protein>
<accession>A0A023W4S6</accession>
<organism evidence="1 2">
    <name type="scientific">Serratia phage PS2</name>
    <dbReference type="NCBI Taxonomy" id="1481112"/>
    <lineage>
        <taxon>Viruses</taxon>
        <taxon>Duplodnaviria</taxon>
        <taxon>Heunggongvirae</taxon>
        <taxon>Uroviricota</taxon>
        <taxon>Caudoviricetes</taxon>
        <taxon>Muldoonvirus</taxon>
        <taxon>Muldoonvirus PS2</taxon>
    </lineage>
</organism>
<name>A0A023W4S6_9CAUD</name>
<dbReference type="GeneID" id="19484971"/>
<dbReference type="EMBL" id="KJ025957">
    <property type="protein sequence ID" value="AHY25334.1"/>
    <property type="molecule type" value="Genomic_DNA"/>
</dbReference>
<sequence length="89" mass="9883">MSSKLNVRKFGIVKLKEMSDNAWLNIAGIDATSSTGIKLKKLEGQLIEDAVVFDEYDDGIYLDTWVDARALGAYCLPFSFFEVVSGEVE</sequence>
<gene>
    <name evidence="1" type="ORF">PS2_087</name>
</gene>
<reference evidence="1 2" key="1">
    <citation type="submission" date="2014-01" db="EMBL/GenBank/DDBJ databases">
        <authorList>
            <person name="Zhang G."/>
            <person name="Jin J."/>
            <person name="Li Z.J."/>
            <person name="Wang S.W."/>
            <person name="Chen S.J."/>
            <person name="Wang S.M."/>
            <person name="Wang X.T."/>
            <person name="Li Y.H."/>
            <person name="Wang J."/>
            <person name="Yang C.K."/>
            <person name="Wang L."/>
        </authorList>
    </citation>
    <scope>NUCLEOTIDE SEQUENCE [LARGE SCALE GENOMIC DNA]</scope>
</reference>
<keyword evidence="2" id="KW-1185">Reference proteome</keyword>
<proteinExistence type="predicted"/>